<evidence type="ECO:0000313" key="2">
    <source>
        <dbReference type="EMBL" id="RLV50981.1"/>
    </source>
</evidence>
<feature type="transmembrane region" description="Helical" evidence="1">
    <location>
        <begin position="20"/>
        <end position="40"/>
    </location>
</feature>
<dbReference type="EMBL" id="RDBE01000001">
    <property type="protein sequence ID" value="RLV50981.1"/>
    <property type="molecule type" value="Genomic_DNA"/>
</dbReference>
<evidence type="ECO:0000313" key="3">
    <source>
        <dbReference type="Proteomes" id="UP000281708"/>
    </source>
</evidence>
<keyword evidence="3" id="KW-1185">Reference proteome</keyword>
<evidence type="ECO:0008006" key="4">
    <source>
        <dbReference type="Google" id="ProtNLM"/>
    </source>
</evidence>
<name>A0A3L8P6U8_9ACTN</name>
<organism evidence="2 3">
    <name type="scientific">Nocardioides mangrovicus</name>
    <dbReference type="NCBI Taxonomy" id="2478913"/>
    <lineage>
        <taxon>Bacteria</taxon>
        <taxon>Bacillati</taxon>
        <taxon>Actinomycetota</taxon>
        <taxon>Actinomycetes</taxon>
        <taxon>Propionibacteriales</taxon>
        <taxon>Nocardioidaceae</taxon>
        <taxon>Nocardioides</taxon>
    </lineage>
</organism>
<dbReference type="Proteomes" id="UP000281708">
    <property type="component" value="Unassembled WGS sequence"/>
</dbReference>
<keyword evidence="1" id="KW-0472">Membrane</keyword>
<feature type="transmembrane region" description="Helical" evidence="1">
    <location>
        <begin position="192"/>
        <end position="213"/>
    </location>
</feature>
<feature type="transmembrane region" description="Helical" evidence="1">
    <location>
        <begin position="267"/>
        <end position="287"/>
    </location>
</feature>
<feature type="transmembrane region" description="Helical" evidence="1">
    <location>
        <begin position="100"/>
        <end position="124"/>
    </location>
</feature>
<evidence type="ECO:0000256" key="1">
    <source>
        <dbReference type="SAM" id="Phobius"/>
    </source>
</evidence>
<dbReference type="RefSeq" id="WP_121804661.1">
    <property type="nucleotide sequence ID" value="NZ_RDBE01000001.1"/>
</dbReference>
<keyword evidence="1" id="KW-1133">Transmembrane helix</keyword>
<protein>
    <recommendedName>
        <fullName evidence="4">Glycosyltransferase RgtA/B/C/D-like domain-containing protein</fullName>
    </recommendedName>
</protein>
<proteinExistence type="predicted"/>
<comment type="caution">
    <text evidence="2">The sequence shown here is derived from an EMBL/GenBank/DDBJ whole genome shotgun (WGS) entry which is preliminary data.</text>
</comment>
<feature type="transmembrane region" description="Helical" evidence="1">
    <location>
        <begin position="225"/>
        <end position="247"/>
    </location>
</feature>
<feature type="transmembrane region" description="Helical" evidence="1">
    <location>
        <begin position="345"/>
        <end position="364"/>
    </location>
</feature>
<feature type="transmembrane region" description="Helical" evidence="1">
    <location>
        <begin position="130"/>
        <end position="149"/>
    </location>
</feature>
<accession>A0A3L8P6U8</accession>
<gene>
    <name evidence="2" type="ORF">D9V37_03360</name>
</gene>
<sequence>MTSQVREHTTPSPPAPVDALVTQLVRLMPTLMLVALVFLVTKKSSETVSNPDTFFHLRFGHEFLDGWSIWDPGSVTHFATAPWVPTQWLAEMAMAKVEDWFGLPGIAWITGAGFVALTLVVYLACRRVSGAWVSTTIAALMVIAASDGLSARPQQISYLLVVVYAEAWRRTSRDARPRWWLLAPAWFWPMLHGMWPLGIVVSAVAALGIVADRRATLSRRQCRDLLALPVSMAVVSALTPVGPKIYPAVLLVADRGRYYTEWQPPDFHRVPEIALMLLFAVVLVVRIRTGTRSWYVLGSIVVAAGFCVYSSRTVPVAAGLLALQAAAALGEITDRAQATRRRDGLIAHAVAGAGLVGLACAVPFTAAHPAPKPAWIDSEISALPAGTSLLNDDQDGGYLMWRYPQVQIWAHGYGDAFTLAQLHRTRQLVDLSPGWPRVLRASGIRYALLDPTEPLAYALVHDQGWHLEHRSKDYAWLVAPGAG</sequence>
<reference evidence="2 3" key="1">
    <citation type="submission" date="2018-10" db="EMBL/GenBank/DDBJ databases">
        <title>Marmoricola sp. 4Q3S-7 whole genome shotgun sequence.</title>
        <authorList>
            <person name="Li F."/>
        </authorList>
    </citation>
    <scope>NUCLEOTIDE SEQUENCE [LARGE SCALE GENOMIC DNA]</scope>
    <source>
        <strain evidence="2 3">4Q3S-7</strain>
    </source>
</reference>
<keyword evidence="1" id="KW-0812">Transmembrane</keyword>
<dbReference type="OrthoDB" id="3463714at2"/>
<dbReference type="AlphaFoldDB" id="A0A3L8P6U8"/>